<reference evidence="2" key="1">
    <citation type="journal article" date="2023" name="Science">
        <title>Genome structures resolve the early diversification of teleost fishes.</title>
        <authorList>
            <person name="Parey E."/>
            <person name="Louis A."/>
            <person name="Montfort J."/>
            <person name="Bouchez O."/>
            <person name="Roques C."/>
            <person name="Iampietro C."/>
            <person name="Lluch J."/>
            <person name="Castinel A."/>
            <person name="Donnadieu C."/>
            <person name="Desvignes T."/>
            <person name="Floi Bucao C."/>
            <person name="Jouanno E."/>
            <person name="Wen M."/>
            <person name="Mejri S."/>
            <person name="Dirks R."/>
            <person name="Jansen H."/>
            <person name="Henkel C."/>
            <person name="Chen W.J."/>
            <person name="Zahm M."/>
            <person name="Cabau C."/>
            <person name="Klopp C."/>
            <person name="Thompson A.W."/>
            <person name="Robinson-Rechavi M."/>
            <person name="Braasch I."/>
            <person name="Lecointre G."/>
            <person name="Bobe J."/>
            <person name="Postlethwait J.H."/>
            <person name="Berthelot C."/>
            <person name="Roest Crollius H."/>
            <person name="Guiguen Y."/>
        </authorList>
    </citation>
    <scope>NUCLEOTIDE SEQUENCE</scope>
    <source>
        <strain evidence="2">WJC10195</strain>
    </source>
</reference>
<protein>
    <submittedName>
        <fullName evidence="2">Uncharacterized protein</fullName>
    </submittedName>
</protein>
<accession>A0A9Q1IG82</accession>
<evidence type="ECO:0000313" key="2">
    <source>
        <dbReference type="EMBL" id="KAJ8338416.1"/>
    </source>
</evidence>
<feature type="compositionally biased region" description="Basic and acidic residues" evidence="1">
    <location>
        <begin position="62"/>
        <end position="79"/>
    </location>
</feature>
<proteinExistence type="predicted"/>
<feature type="compositionally biased region" description="Basic and acidic residues" evidence="1">
    <location>
        <begin position="91"/>
        <end position="105"/>
    </location>
</feature>
<comment type="caution">
    <text evidence="2">The sequence shown here is derived from an EMBL/GenBank/DDBJ whole genome shotgun (WGS) entry which is preliminary data.</text>
</comment>
<dbReference type="EMBL" id="JAINUF010000018">
    <property type="protein sequence ID" value="KAJ8338416.1"/>
    <property type="molecule type" value="Genomic_DNA"/>
</dbReference>
<evidence type="ECO:0000313" key="3">
    <source>
        <dbReference type="Proteomes" id="UP001152622"/>
    </source>
</evidence>
<evidence type="ECO:0000256" key="1">
    <source>
        <dbReference type="SAM" id="MobiDB-lite"/>
    </source>
</evidence>
<gene>
    <name evidence="2" type="ORF">SKAU_G00373820</name>
</gene>
<keyword evidence="3" id="KW-1185">Reference proteome</keyword>
<dbReference type="AlphaFoldDB" id="A0A9Q1IG82"/>
<organism evidence="2 3">
    <name type="scientific">Synaphobranchus kaupii</name>
    <name type="common">Kaup's arrowtooth eel</name>
    <dbReference type="NCBI Taxonomy" id="118154"/>
    <lineage>
        <taxon>Eukaryota</taxon>
        <taxon>Metazoa</taxon>
        <taxon>Chordata</taxon>
        <taxon>Craniata</taxon>
        <taxon>Vertebrata</taxon>
        <taxon>Euteleostomi</taxon>
        <taxon>Actinopterygii</taxon>
        <taxon>Neopterygii</taxon>
        <taxon>Teleostei</taxon>
        <taxon>Anguilliformes</taxon>
        <taxon>Synaphobranchidae</taxon>
        <taxon>Synaphobranchus</taxon>
    </lineage>
</organism>
<sequence>MGTSRDGNCQWLSKYNLEVKEATPKAWSSPVCPPLSQHTYSPSSLLLMGQQCLQTHGQGADTIKDHSPAERAEGQEGARPRLRPLTTVAPAERDPRRPLAREQHLGRGGKVHVAAAPPQVLLGVLAGSDERFPRPRRKGAPCTPAWLRLRAVVPAQGL</sequence>
<name>A0A9Q1IG82_SYNKA</name>
<feature type="region of interest" description="Disordered" evidence="1">
    <location>
        <begin position="57"/>
        <end position="111"/>
    </location>
</feature>
<dbReference type="Proteomes" id="UP001152622">
    <property type="component" value="Chromosome 18"/>
</dbReference>